<dbReference type="AlphaFoldDB" id="A0A437RIB6"/>
<evidence type="ECO:0000313" key="2">
    <source>
        <dbReference type="Proteomes" id="UP000285575"/>
    </source>
</evidence>
<dbReference type="RefSeq" id="WP_128228866.1">
    <property type="nucleotide sequence ID" value="NZ_SACR01000003.1"/>
</dbReference>
<evidence type="ECO:0000313" key="1">
    <source>
        <dbReference type="EMBL" id="RVU46506.1"/>
    </source>
</evidence>
<accession>A0A437RIB6</accession>
<name>A0A437RIB6_9BURK</name>
<organism evidence="1 2">
    <name type="scientific">Rubrivivax rivuli</name>
    <dbReference type="NCBI Taxonomy" id="1862385"/>
    <lineage>
        <taxon>Bacteria</taxon>
        <taxon>Pseudomonadati</taxon>
        <taxon>Pseudomonadota</taxon>
        <taxon>Betaproteobacteria</taxon>
        <taxon>Burkholderiales</taxon>
        <taxon>Sphaerotilaceae</taxon>
        <taxon>Rubrivivax</taxon>
    </lineage>
</organism>
<protein>
    <submittedName>
        <fullName evidence="1">Uncharacterized protein</fullName>
    </submittedName>
</protein>
<keyword evidence="2" id="KW-1185">Reference proteome</keyword>
<dbReference type="Proteomes" id="UP000285575">
    <property type="component" value="Unassembled WGS sequence"/>
</dbReference>
<sequence length="128" mass="14472">MSAVSLYDFSSQPRPVRNRVLAQAGLGFVERRQCMHFQGQPGTGKSVVFAILAEPVNAMRKAERACRLLHRLRFLSRHLRLNLLHTGRSMTALPPSIARQSRTRPWIQVRPGPLRARPGSIARPRPQC</sequence>
<dbReference type="OrthoDB" id="9773429at2"/>
<proteinExistence type="predicted"/>
<comment type="caution">
    <text evidence="1">The sequence shown here is derived from an EMBL/GenBank/DDBJ whole genome shotgun (WGS) entry which is preliminary data.</text>
</comment>
<dbReference type="EMBL" id="SACR01000003">
    <property type="protein sequence ID" value="RVU46506.1"/>
    <property type="molecule type" value="Genomic_DNA"/>
</dbReference>
<reference evidence="1 2" key="1">
    <citation type="submission" date="2019-01" db="EMBL/GenBank/DDBJ databases">
        <authorList>
            <person name="Chen W.-M."/>
        </authorList>
    </citation>
    <scope>NUCLEOTIDE SEQUENCE [LARGE SCALE GENOMIC DNA]</scope>
    <source>
        <strain evidence="1 2">KYPY4</strain>
    </source>
</reference>
<gene>
    <name evidence="1" type="ORF">EOE66_11850</name>
</gene>